<sequence length="340" mass="36284">MHIANTWRIDAMNFYKTLDLIMRQDIGGRGLLPSLPASPLAETAAALSGAKRAVLLTGFPVRLADGSFIGETDGPSGTAAAAAALNGIGCHTAVVTDSASYPLLKEALRWMAPQTSLVLLPKNDTAAFIRNFLSDFRPTHFISLERPGKAADGHYHNMRGEIIDDMIADSSPFLSEAKKLGAVTISIGDGGNEMGMGAFYRQITANVPCGAEICACESADIALASGVSNWWGWGLAALLSVETGRFLLPSEEKETELLRRVVDAGGVDGCTRERTMTVDHLALDVHLSVLRAVTELTKRTMGETIPEPFLFITGTGHAGRRLSSPPLPPLLSYALPEPKQ</sequence>
<dbReference type="PANTHER" id="PTHR32022:SF10">
    <property type="entry name" value="D-GLUTAMATE CYCLASE, MITOCHONDRIAL"/>
    <property type="match status" value="1"/>
</dbReference>
<dbReference type="GO" id="GO:1901605">
    <property type="term" value="P:alpha-amino acid metabolic process"/>
    <property type="evidence" value="ECO:0007669"/>
    <property type="project" value="UniProtKB-ARBA"/>
</dbReference>
<protein>
    <recommendedName>
        <fullName evidence="1">D-glutamate cyclase-like C-terminal domain-containing protein</fullName>
    </recommendedName>
</protein>
<dbReference type="Gene3D" id="3.90.1640.20">
    <property type="entry name" value="TON_0340"/>
    <property type="match status" value="1"/>
</dbReference>
<evidence type="ECO:0000313" key="2">
    <source>
        <dbReference type="EMBL" id="ERI78680.1"/>
    </source>
</evidence>
<dbReference type="EMBL" id="AWSU01000111">
    <property type="protein sequence ID" value="ERI78680.1"/>
    <property type="molecule type" value="Genomic_DNA"/>
</dbReference>
<dbReference type="InterPro" id="IPR025504">
    <property type="entry name" value="GLUCM_C"/>
</dbReference>
<dbReference type="SUPFAM" id="SSF53686">
    <property type="entry name" value="Tryptophan synthase beta subunit-like PLP-dependent enzymes"/>
    <property type="match status" value="1"/>
</dbReference>
<evidence type="ECO:0000313" key="3">
    <source>
        <dbReference type="Proteomes" id="UP000016491"/>
    </source>
</evidence>
<accession>A0ABC9U0H9</accession>
<proteinExistence type="predicted"/>
<dbReference type="InterPro" id="IPR036052">
    <property type="entry name" value="TrpB-like_PALP_sf"/>
</dbReference>
<feature type="domain" description="D-glutamate cyclase-like C-terminal" evidence="1">
    <location>
        <begin position="19"/>
        <end position="292"/>
    </location>
</feature>
<reference evidence="2 3" key="1">
    <citation type="submission" date="2013-07" db="EMBL/GenBank/DDBJ databases">
        <authorList>
            <person name="Weinstock G."/>
            <person name="Sodergren E."/>
            <person name="Wylie T."/>
            <person name="Fulton L."/>
            <person name="Fulton R."/>
            <person name="Fronick C."/>
            <person name="O'Laughlin M."/>
            <person name="Godfrey J."/>
            <person name="Miner T."/>
            <person name="Herter B."/>
            <person name="Appelbaum E."/>
            <person name="Cordes M."/>
            <person name="Lek S."/>
            <person name="Wollam A."/>
            <person name="Pepin K.H."/>
            <person name="Palsikar V.B."/>
            <person name="Mitreva M."/>
            <person name="Wilson R.K."/>
        </authorList>
    </citation>
    <scope>NUCLEOTIDE SEQUENCE [LARGE SCALE GENOMIC DNA]</scope>
    <source>
        <strain evidence="2 3">ATCC 14940</strain>
    </source>
</reference>
<organism evidence="2 3">
    <name type="scientific">[Clostridium] symbiosum ATCC 14940</name>
    <dbReference type="NCBI Taxonomy" id="411472"/>
    <lineage>
        <taxon>Bacteria</taxon>
        <taxon>Bacillati</taxon>
        <taxon>Bacillota</taxon>
        <taxon>Clostridia</taxon>
        <taxon>Lachnospirales</taxon>
        <taxon>Lachnospiraceae</taxon>
        <taxon>Otoolea</taxon>
    </lineage>
</organism>
<dbReference type="PANTHER" id="PTHR32022">
    <property type="entry name" value="D-GLUTAMATE CYCLASE, MITOCHONDRIAL"/>
    <property type="match status" value="1"/>
</dbReference>
<dbReference type="AlphaFoldDB" id="A0ABC9U0H9"/>
<evidence type="ECO:0000259" key="1">
    <source>
        <dbReference type="Pfam" id="PF14336"/>
    </source>
</evidence>
<dbReference type="Proteomes" id="UP000016491">
    <property type="component" value="Unassembled WGS sequence"/>
</dbReference>
<gene>
    <name evidence="2" type="ORF">CLOSYM_01373</name>
</gene>
<comment type="caution">
    <text evidence="2">The sequence shown here is derived from an EMBL/GenBank/DDBJ whole genome shotgun (WGS) entry which is preliminary data.</text>
</comment>
<name>A0ABC9U0H9_CLOSY</name>
<dbReference type="Pfam" id="PF14336">
    <property type="entry name" value="GLUCM-like_C"/>
    <property type="match status" value="1"/>
</dbReference>